<evidence type="ECO:0000313" key="2">
    <source>
        <dbReference type="Proteomes" id="UP001165121"/>
    </source>
</evidence>
<dbReference type="AlphaFoldDB" id="A0A9W6X9D5"/>
<reference evidence="1" key="1">
    <citation type="submission" date="2023-04" db="EMBL/GenBank/DDBJ databases">
        <title>Phytophthora fragariaefolia NBRC 109709.</title>
        <authorList>
            <person name="Ichikawa N."/>
            <person name="Sato H."/>
            <person name="Tonouchi N."/>
        </authorList>
    </citation>
    <scope>NUCLEOTIDE SEQUENCE</scope>
    <source>
        <strain evidence="1">NBRC 109709</strain>
    </source>
</reference>
<sequence>MPYHPDSDSKHNIVPRYIVNEISLICPSVQVQSLAKPIDGKAVGGAIIRCSDSVQLDLELITPAGKVRLRNVTCVITETEGDEFLLGSNTLKTLGIDVDEQLAALANREVVDFDPFESSVPMSFDPPDKSKIISRLCELVNEDIANI</sequence>
<name>A0A9W6X9D5_9STRA</name>
<protein>
    <submittedName>
        <fullName evidence="1">Unnamed protein product</fullName>
    </submittedName>
</protein>
<dbReference type="OrthoDB" id="126055at2759"/>
<dbReference type="Proteomes" id="UP001165121">
    <property type="component" value="Unassembled WGS sequence"/>
</dbReference>
<evidence type="ECO:0000313" key="1">
    <source>
        <dbReference type="EMBL" id="GMF34086.1"/>
    </source>
</evidence>
<accession>A0A9W6X9D5</accession>
<organism evidence="1 2">
    <name type="scientific">Phytophthora fragariaefolia</name>
    <dbReference type="NCBI Taxonomy" id="1490495"/>
    <lineage>
        <taxon>Eukaryota</taxon>
        <taxon>Sar</taxon>
        <taxon>Stramenopiles</taxon>
        <taxon>Oomycota</taxon>
        <taxon>Peronosporomycetes</taxon>
        <taxon>Peronosporales</taxon>
        <taxon>Peronosporaceae</taxon>
        <taxon>Phytophthora</taxon>
    </lineage>
</organism>
<comment type="caution">
    <text evidence="1">The sequence shown here is derived from an EMBL/GenBank/DDBJ whole genome shotgun (WGS) entry which is preliminary data.</text>
</comment>
<proteinExistence type="predicted"/>
<gene>
    <name evidence="1" type="ORF">Pfra01_000865200</name>
</gene>
<keyword evidence="2" id="KW-1185">Reference proteome</keyword>
<dbReference type="EMBL" id="BSXT01000790">
    <property type="protein sequence ID" value="GMF34086.1"/>
    <property type="molecule type" value="Genomic_DNA"/>
</dbReference>